<evidence type="ECO:0000313" key="2">
    <source>
        <dbReference type="EMBL" id="MFE1752868.1"/>
    </source>
</evidence>
<gene>
    <name evidence="2" type="ORF">ACFW88_20380</name>
</gene>
<evidence type="ECO:0000256" key="1">
    <source>
        <dbReference type="SAM" id="MobiDB-lite"/>
    </source>
</evidence>
<dbReference type="RefSeq" id="WP_381807510.1">
    <property type="nucleotide sequence ID" value="NZ_JBHYTS010000031.1"/>
</dbReference>
<evidence type="ECO:0008006" key="4">
    <source>
        <dbReference type="Google" id="ProtNLM"/>
    </source>
</evidence>
<dbReference type="Gene3D" id="1.20.90.10">
    <property type="entry name" value="Phospholipase A2 domain"/>
    <property type="match status" value="1"/>
</dbReference>
<name>A0ABW6H8T7_9ACTN</name>
<keyword evidence="3" id="KW-1185">Reference proteome</keyword>
<dbReference type="InterPro" id="IPR036444">
    <property type="entry name" value="PLipase_A2_dom_sf"/>
</dbReference>
<dbReference type="SUPFAM" id="SSF48619">
    <property type="entry name" value="Phospholipase A2, PLA2"/>
    <property type="match status" value="1"/>
</dbReference>
<dbReference type="Proteomes" id="UP001599756">
    <property type="component" value="Unassembled WGS sequence"/>
</dbReference>
<accession>A0ABW6H8T7</accession>
<protein>
    <recommendedName>
        <fullName evidence="4">Phospholipase</fullName>
    </recommendedName>
</protein>
<organism evidence="2 3">
    <name type="scientific">Streptomyces anandii</name>
    <dbReference type="NCBI Taxonomy" id="285454"/>
    <lineage>
        <taxon>Bacteria</taxon>
        <taxon>Bacillati</taxon>
        <taxon>Actinomycetota</taxon>
        <taxon>Actinomycetes</taxon>
        <taxon>Kitasatosporales</taxon>
        <taxon>Streptomycetaceae</taxon>
        <taxon>Streptomyces</taxon>
    </lineage>
</organism>
<feature type="region of interest" description="Disordered" evidence="1">
    <location>
        <begin position="1"/>
        <end position="38"/>
    </location>
</feature>
<evidence type="ECO:0000313" key="3">
    <source>
        <dbReference type="Proteomes" id="UP001599756"/>
    </source>
</evidence>
<reference evidence="2 3" key="1">
    <citation type="submission" date="2024-09" db="EMBL/GenBank/DDBJ databases">
        <title>The Natural Products Discovery Center: Release of the First 8490 Sequenced Strains for Exploring Actinobacteria Biosynthetic Diversity.</title>
        <authorList>
            <person name="Kalkreuter E."/>
            <person name="Kautsar S.A."/>
            <person name="Yang D."/>
            <person name="Bader C.D."/>
            <person name="Teijaro C.N."/>
            <person name="Fluegel L."/>
            <person name="Davis C.M."/>
            <person name="Simpson J.R."/>
            <person name="Lauterbach L."/>
            <person name="Steele A.D."/>
            <person name="Gui C."/>
            <person name="Meng S."/>
            <person name="Li G."/>
            <person name="Viehrig K."/>
            <person name="Ye F."/>
            <person name="Su P."/>
            <person name="Kiefer A.F."/>
            <person name="Nichols A."/>
            <person name="Cepeda A.J."/>
            <person name="Yan W."/>
            <person name="Fan B."/>
            <person name="Jiang Y."/>
            <person name="Adhikari A."/>
            <person name="Zheng C.-J."/>
            <person name="Schuster L."/>
            <person name="Cowan T.M."/>
            <person name="Smanski M.J."/>
            <person name="Chevrette M.G."/>
            <person name="De Carvalho L.P.S."/>
            <person name="Shen B."/>
        </authorList>
    </citation>
    <scope>NUCLEOTIDE SEQUENCE [LARGE SCALE GENOMIC DNA]</scope>
    <source>
        <strain evidence="2 3">NPDC059500</strain>
    </source>
</reference>
<proteinExistence type="predicted"/>
<dbReference type="EMBL" id="JBHYTS010000031">
    <property type="protein sequence ID" value="MFE1752868.1"/>
    <property type="molecule type" value="Genomic_DNA"/>
</dbReference>
<sequence length="266" mass="27442">MAVAAGSASADDNENAVVPPDSASAVTGSVSRAQEAEGPGAVTIEGAGASHTYKFSTVTPAHGKLVPVQVAGSANITSEVMVTDQDGKVLGAYDAPWALDASNRQLAVSYRIDGNALVEVVDFAADTKFPVSLGRPLYSAVTTDSTADGASSAASDGGADAIAASSSGKVTVPSNYIYNPKKGTLHDYCTDSPDSYLSADFRGPCARHDLCYGKKGNHKKSCDATLFAQLMQNCNYAYGSWNPLRYTCTSVASGYYAAVTAYGDDN</sequence>
<comment type="caution">
    <text evidence="2">The sequence shown here is derived from an EMBL/GenBank/DDBJ whole genome shotgun (WGS) entry which is preliminary data.</text>
</comment>